<dbReference type="RefSeq" id="WP_245947140.1">
    <property type="nucleotide sequence ID" value="NZ_QOCW01000001.1"/>
</dbReference>
<evidence type="ECO:0000259" key="4">
    <source>
        <dbReference type="PROSITE" id="PS50977"/>
    </source>
</evidence>
<evidence type="ECO:0000313" key="6">
    <source>
        <dbReference type="Proteomes" id="UP000253314"/>
    </source>
</evidence>
<accession>A0A366Y4V8</accession>
<dbReference type="InterPro" id="IPR009057">
    <property type="entry name" value="Homeodomain-like_sf"/>
</dbReference>
<feature type="domain" description="HTH tetR-type" evidence="4">
    <location>
        <begin position="4"/>
        <end position="64"/>
    </location>
</feature>
<dbReference type="InterPro" id="IPR050624">
    <property type="entry name" value="HTH-type_Tx_Regulator"/>
</dbReference>
<keyword evidence="2 3" id="KW-0238">DNA-binding</keyword>
<evidence type="ECO:0000256" key="3">
    <source>
        <dbReference type="PROSITE-ProRule" id="PRU00335"/>
    </source>
</evidence>
<dbReference type="SUPFAM" id="SSF48498">
    <property type="entry name" value="Tetracyclin repressor-like, C-terminal domain"/>
    <property type="match status" value="1"/>
</dbReference>
<evidence type="ECO:0000256" key="1">
    <source>
        <dbReference type="ARBA" id="ARBA00022491"/>
    </source>
</evidence>
<evidence type="ECO:0000313" key="5">
    <source>
        <dbReference type="EMBL" id="RBW71453.1"/>
    </source>
</evidence>
<dbReference type="PANTHER" id="PTHR43479:SF11">
    <property type="entry name" value="ACREF_ENVCD OPERON REPRESSOR-RELATED"/>
    <property type="match status" value="1"/>
</dbReference>
<dbReference type="PRINTS" id="PR00455">
    <property type="entry name" value="HTHTETR"/>
</dbReference>
<keyword evidence="1" id="KW-0678">Repressor</keyword>
<dbReference type="InterPro" id="IPR036271">
    <property type="entry name" value="Tet_transcr_reg_TetR-rel_C_sf"/>
</dbReference>
<dbReference type="Pfam" id="PF00440">
    <property type="entry name" value="TetR_N"/>
    <property type="match status" value="1"/>
</dbReference>
<gene>
    <name evidence="5" type="ORF">DS031_01515</name>
</gene>
<evidence type="ECO:0000256" key="2">
    <source>
        <dbReference type="ARBA" id="ARBA00023125"/>
    </source>
</evidence>
<protein>
    <submittedName>
        <fullName evidence="5">TetR family transcriptional regulator</fullName>
    </submittedName>
</protein>
<keyword evidence="6" id="KW-1185">Reference proteome</keyword>
<dbReference type="GO" id="GO:0003677">
    <property type="term" value="F:DNA binding"/>
    <property type="evidence" value="ECO:0007669"/>
    <property type="project" value="UniProtKB-UniRule"/>
</dbReference>
<name>A0A366Y4V8_9BACI</name>
<dbReference type="AlphaFoldDB" id="A0A366Y4V8"/>
<dbReference type="PANTHER" id="PTHR43479">
    <property type="entry name" value="ACREF/ENVCD OPERON REPRESSOR-RELATED"/>
    <property type="match status" value="1"/>
</dbReference>
<dbReference type="Proteomes" id="UP000253314">
    <property type="component" value="Unassembled WGS sequence"/>
</dbReference>
<dbReference type="EMBL" id="QOCW01000001">
    <property type="protein sequence ID" value="RBW71453.1"/>
    <property type="molecule type" value="Genomic_DNA"/>
</dbReference>
<organism evidence="5 6">
    <name type="scientific">Bacillus taeanensis</name>
    <dbReference type="NCBI Taxonomy" id="273032"/>
    <lineage>
        <taxon>Bacteria</taxon>
        <taxon>Bacillati</taxon>
        <taxon>Bacillota</taxon>
        <taxon>Bacilli</taxon>
        <taxon>Bacillales</taxon>
        <taxon>Bacillaceae</taxon>
        <taxon>Bacillus</taxon>
    </lineage>
</organism>
<dbReference type="InterPro" id="IPR001647">
    <property type="entry name" value="HTH_TetR"/>
</dbReference>
<comment type="caution">
    <text evidence="5">The sequence shown here is derived from an EMBL/GenBank/DDBJ whole genome shotgun (WGS) entry which is preliminary data.</text>
</comment>
<dbReference type="Gene3D" id="1.10.357.10">
    <property type="entry name" value="Tetracycline Repressor, domain 2"/>
    <property type="match status" value="1"/>
</dbReference>
<feature type="DNA-binding region" description="H-T-H motif" evidence="3">
    <location>
        <begin position="27"/>
        <end position="46"/>
    </location>
</feature>
<proteinExistence type="predicted"/>
<dbReference type="NCBIfam" id="NF037937">
    <property type="entry name" value="septum_RefZ"/>
    <property type="match status" value="1"/>
</dbReference>
<reference evidence="5 6" key="1">
    <citation type="submission" date="2018-07" db="EMBL/GenBank/DDBJ databases">
        <title>Lottiidibacillus patelloidae gen. nov., sp. nov., isolated from the intestinal tract of a marine limpet and the reclassification of B. taeanensis BH030017T, B. algicola KMM 3737T and B. hwajinpoensis SW-72T as genus Lottiidibacillus.</title>
        <authorList>
            <person name="Liu R."/>
            <person name="Huang Z."/>
        </authorList>
    </citation>
    <scope>NUCLEOTIDE SEQUENCE [LARGE SCALE GENOMIC DNA]</scope>
    <source>
        <strain evidence="5 6">BH030017</strain>
    </source>
</reference>
<sequence>MEESITKQKVIEAAIALFNSKGYNGTSVREIAYKAKVNISLISYYFGGKQGLLEDLIAAFFEGYVAEIESSYQRLETISAKKCLQEIILKLLSYQQNHHHLARFVHREITLDTILVREVMTTYLRKEKYYFKEILVRGSIQNEFKKQPVDYVIMQLKGMLIMPYLHPQYLNEVYYINAYEEYFKERYTKLLMDWIDFFICRTHGIKKQDGMPSFFPVLSS</sequence>
<dbReference type="PROSITE" id="PS50977">
    <property type="entry name" value="HTH_TETR_2"/>
    <property type="match status" value="1"/>
</dbReference>
<dbReference type="SUPFAM" id="SSF46689">
    <property type="entry name" value="Homeodomain-like"/>
    <property type="match status" value="1"/>
</dbReference>